<dbReference type="PANTHER" id="PTHR34371:SF2">
    <property type="entry name" value="DUF688 FAMILY PROTEIN"/>
    <property type="match status" value="1"/>
</dbReference>
<dbReference type="AlphaFoldDB" id="A0AA86SBF4"/>
<gene>
    <name evidence="2" type="ORF">AYBTSS11_LOCUS14252</name>
</gene>
<accession>A0AA86SBF4</accession>
<keyword evidence="3" id="KW-1185">Reference proteome</keyword>
<dbReference type="Gramene" id="rna-AYBTSS11_LOCUS14252">
    <property type="protein sequence ID" value="CAJ1950437.1"/>
    <property type="gene ID" value="gene-AYBTSS11_LOCUS14252"/>
</dbReference>
<proteinExistence type="predicted"/>
<organism evidence="2 3">
    <name type="scientific">Sphenostylis stenocarpa</name>
    <dbReference type="NCBI Taxonomy" id="92480"/>
    <lineage>
        <taxon>Eukaryota</taxon>
        <taxon>Viridiplantae</taxon>
        <taxon>Streptophyta</taxon>
        <taxon>Embryophyta</taxon>
        <taxon>Tracheophyta</taxon>
        <taxon>Spermatophyta</taxon>
        <taxon>Magnoliopsida</taxon>
        <taxon>eudicotyledons</taxon>
        <taxon>Gunneridae</taxon>
        <taxon>Pentapetalae</taxon>
        <taxon>rosids</taxon>
        <taxon>fabids</taxon>
        <taxon>Fabales</taxon>
        <taxon>Fabaceae</taxon>
        <taxon>Papilionoideae</taxon>
        <taxon>50 kb inversion clade</taxon>
        <taxon>NPAAA clade</taxon>
        <taxon>indigoferoid/millettioid clade</taxon>
        <taxon>Phaseoleae</taxon>
        <taxon>Sphenostylis</taxon>
    </lineage>
</organism>
<feature type="region of interest" description="Disordered" evidence="1">
    <location>
        <begin position="15"/>
        <end position="37"/>
    </location>
</feature>
<dbReference type="PANTHER" id="PTHR34371">
    <property type="entry name" value="OS01G0551000 PROTEIN"/>
    <property type="match status" value="1"/>
</dbReference>
<evidence type="ECO:0000313" key="3">
    <source>
        <dbReference type="Proteomes" id="UP001189624"/>
    </source>
</evidence>
<evidence type="ECO:0000256" key="1">
    <source>
        <dbReference type="SAM" id="MobiDB-lite"/>
    </source>
</evidence>
<dbReference type="EMBL" id="OY731401">
    <property type="protein sequence ID" value="CAJ1950437.1"/>
    <property type="molecule type" value="Genomic_DNA"/>
</dbReference>
<evidence type="ECO:0000313" key="2">
    <source>
        <dbReference type="EMBL" id="CAJ1950437.1"/>
    </source>
</evidence>
<reference evidence="2" key="1">
    <citation type="submission" date="2023-10" db="EMBL/GenBank/DDBJ databases">
        <authorList>
            <person name="Domelevo Entfellner J.-B."/>
        </authorList>
    </citation>
    <scope>NUCLEOTIDE SEQUENCE</scope>
</reference>
<dbReference type="Proteomes" id="UP001189624">
    <property type="component" value="Chromosome 4"/>
</dbReference>
<protein>
    <submittedName>
        <fullName evidence="2">Uncharacterized protein</fullName>
    </submittedName>
</protein>
<sequence>MGGCEGEIESDECKIPRLPLLNPPTMHSPERSGMKTPPLFTSASVPFGWEEEPGKPRPCTALVSFSNPTPKCLELPPRLLADSQLNSNNNKLSSPTTVLEGPYPYVATSSCHSLSFRISEDCYGSFGAERGQLGTMVLNQGVGIKEKQKGWFGSWREKTLKREASGGSHVFPSSVDKDPDNVGTIEGTTHKKVRNMRKRNRSGSFTNPFYTKSSVWTTMYEGLKRVVPWSGKKLKKYGCGWP</sequence>
<name>A0AA86SBF4_9FABA</name>